<reference evidence="4" key="1">
    <citation type="submission" date="2016-10" db="EMBL/GenBank/DDBJ databases">
        <authorList>
            <person name="Varghese N."/>
            <person name="Submissions S."/>
        </authorList>
    </citation>
    <scope>NUCLEOTIDE SEQUENCE [LARGE SCALE GENOMIC DNA]</scope>
    <source>
        <strain evidence="4">ATCC 51557</strain>
    </source>
</reference>
<dbReference type="Pfam" id="PF01520">
    <property type="entry name" value="Amidase_3"/>
    <property type="match status" value="1"/>
</dbReference>
<keyword evidence="1" id="KW-0812">Transmembrane</keyword>
<dbReference type="PANTHER" id="PTHR33734">
    <property type="entry name" value="LYSM DOMAIN-CONTAINING GPI-ANCHORED PROTEIN 2"/>
    <property type="match status" value="1"/>
</dbReference>
<dbReference type="InterPro" id="IPR002508">
    <property type="entry name" value="MurNAc-LAA_cat"/>
</dbReference>
<keyword evidence="1" id="KW-1133">Transmembrane helix</keyword>
<feature type="domain" description="LysM" evidence="2">
    <location>
        <begin position="116"/>
        <end position="159"/>
    </location>
</feature>
<dbReference type="Gene3D" id="3.10.350.10">
    <property type="entry name" value="LysM domain"/>
    <property type="match status" value="5"/>
</dbReference>
<accession>A0A1G4P5B4</accession>
<protein>
    <submittedName>
        <fullName evidence="3">N-acetylmuramoyl-L-alanine amidase</fullName>
    </submittedName>
</protein>
<feature type="domain" description="LysM" evidence="2">
    <location>
        <begin position="42"/>
        <end position="85"/>
    </location>
</feature>
<dbReference type="GO" id="GO:0008932">
    <property type="term" value="F:lytic endotransglycosylase activity"/>
    <property type="evidence" value="ECO:0007669"/>
    <property type="project" value="TreeGrafter"/>
</dbReference>
<dbReference type="InterPro" id="IPR036779">
    <property type="entry name" value="LysM_dom_sf"/>
</dbReference>
<name>A0A1G4P5B4_BORJA</name>
<dbReference type="SUPFAM" id="SSF54106">
    <property type="entry name" value="LysM domain"/>
    <property type="match status" value="5"/>
</dbReference>
<keyword evidence="1" id="KW-0472">Membrane</keyword>
<evidence type="ECO:0000313" key="4">
    <source>
        <dbReference type="Proteomes" id="UP000199262"/>
    </source>
</evidence>
<dbReference type="InterPro" id="IPR018392">
    <property type="entry name" value="LysM"/>
</dbReference>
<keyword evidence="4" id="KW-1185">Reference proteome</keyword>
<feature type="domain" description="LysM" evidence="2">
    <location>
        <begin position="217"/>
        <end position="260"/>
    </location>
</feature>
<gene>
    <name evidence="3" type="ORF">SAMN02983004_00224</name>
</gene>
<dbReference type="Gene3D" id="3.40.630.40">
    <property type="entry name" value="Zn-dependent exopeptidases"/>
    <property type="match status" value="1"/>
</dbReference>
<dbReference type="SUPFAM" id="SSF53187">
    <property type="entry name" value="Zn-dependent exopeptidases"/>
    <property type="match status" value="1"/>
</dbReference>
<evidence type="ECO:0000313" key="3">
    <source>
        <dbReference type="EMBL" id="SCW27321.1"/>
    </source>
</evidence>
<feature type="domain" description="LysM" evidence="2">
    <location>
        <begin position="287"/>
        <end position="330"/>
    </location>
</feature>
<feature type="transmembrane region" description="Helical" evidence="1">
    <location>
        <begin position="16"/>
        <end position="33"/>
    </location>
</feature>
<dbReference type="PANTHER" id="PTHR33734:SF22">
    <property type="entry name" value="MEMBRANE-BOUND LYTIC MUREIN TRANSGLYCOSYLASE D"/>
    <property type="match status" value="1"/>
</dbReference>
<organism evidence="3 4">
    <name type="scientific">Borreliella japonica</name>
    <name type="common">Borrelia japonica</name>
    <dbReference type="NCBI Taxonomy" id="34095"/>
    <lineage>
        <taxon>Bacteria</taxon>
        <taxon>Pseudomonadati</taxon>
        <taxon>Spirochaetota</taxon>
        <taxon>Spirochaetia</taxon>
        <taxon>Spirochaetales</taxon>
        <taxon>Borreliaceae</taxon>
        <taxon>Borreliella</taxon>
    </lineage>
</organism>
<sequence length="700" mass="79603">MTTLFKILALRKSKTFCVFQIIELIILFYFVIISPDNLNADFEHKVVKGDTLFSIAIKYKARVNDLKRINKLSVDNIRVGQILIIPSDSNSNLDQNITHKVNHSLNSLESVDKGVIFYTAKEGDTIESVSKLVGRSKEEIIAWNDLRSKDLKVGIKLVLSEPDFLKPYVVKKGDSLSKLSQDFDISSKDILKFNFLNDDKLKIGQQLFLKKATENVNFHYVKKGETLGRIAYIYGVTAKDLVTLNGNRAVNLKAGSLLNVLKIVNNDLEKPIKGDLKIDKKTNNQFIYHSVAVGETLYSIARHYGVLIEDLKNWNNLNSNSIMHDQKLKIFDKKLSIDSSIIKSKNDLYTKNKVDSSSNSSDKVQTIVNLPSNKNKKLNLNTFGITVNQGLFDISSLVILDSKIPIFEVVGDFYYWYRPRKISQPSEFYSEDWHSPLNSYKKATQLFKSFEKLVNSRFNKGSRLKDKLIILDPGHGGLDPGAIVKSRDGLGNEVFVVEDEYVYDIALRLYVYLKEEGANVELTVLAPDHLIRNSVFANNTFVNVKNEVYNDYDLNKNDTVDSWISGTPSGLKKRLIVVKNIVSKYKNIKDKDIAFFSLHADNSVGAPKSMGFYYQKDDDKKYDIHSKSVAEKITEGMKRSFYIKGQNLHVLRNNIVMTKLLIEVRNLAFPEEAWSIRSSKLRDQDSKILANGILKILENN</sequence>
<dbReference type="EMBL" id="FMTE01000002">
    <property type="protein sequence ID" value="SCW27321.1"/>
    <property type="molecule type" value="Genomic_DNA"/>
</dbReference>
<evidence type="ECO:0000256" key="1">
    <source>
        <dbReference type="SAM" id="Phobius"/>
    </source>
</evidence>
<dbReference type="Proteomes" id="UP000199262">
    <property type="component" value="Unassembled WGS sequence"/>
</dbReference>
<dbReference type="CDD" id="cd00118">
    <property type="entry name" value="LysM"/>
    <property type="match status" value="5"/>
</dbReference>
<dbReference type="SMART" id="SM00257">
    <property type="entry name" value="LysM"/>
    <property type="match status" value="5"/>
</dbReference>
<dbReference type="Pfam" id="PF01476">
    <property type="entry name" value="LysM"/>
    <property type="match status" value="5"/>
</dbReference>
<proteinExistence type="predicted"/>
<dbReference type="OrthoDB" id="308800at2"/>
<dbReference type="GO" id="GO:0009253">
    <property type="term" value="P:peptidoglycan catabolic process"/>
    <property type="evidence" value="ECO:0007669"/>
    <property type="project" value="InterPro"/>
</dbReference>
<dbReference type="AlphaFoldDB" id="A0A1G4P5B4"/>
<feature type="domain" description="LysM" evidence="2">
    <location>
        <begin position="166"/>
        <end position="209"/>
    </location>
</feature>
<evidence type="ECO:0000259" key="2">
    <source>
        <dbReference type="PROSITE" id="PS51782"/>
    </source>
</evidence>
<dbReference type="CDD" id="cd02696">
    <property type="entry name" value="MurNAc-LAA"/>
    <property type="match status" value="1"/>
</dbReference>
<dbReference type="GO" id="GO:0008745">
    <property type="term" value="F:N-acetylmuramoyl-L-alanine amidase activity"/>
    <property type="evidence" value="ECO:0007669"/>
    <property type="project" value="InterPro"/>
</dbReference>
<dbReference type="PROSITE" id="PS51782">
    <property type="entry name" value="LYSM"/>
    <property type="match status" value="5"/>
</dbReference>
<dbReference type="RefSeq" id="WP_091971906.1">
    <property type="nucleotide sequence ID" value="NZ_CP124066.1"/>
</dbReference>